<accession>A0A9D2M2V0</accession>
<dbReference type="EMBL" id="DWYA01000053">
    <property type="protein sequence ID" value="HJB39898.1"/>
    <property type="molecule type" value="Genomic_DNA"/>
</dbReference>
<dbReference type="InterPro" id="IPR026870">
    <property type="entry name" value="Zinc_ribbon_dom"/>
</dbReference>
<feature type="transmembrane region" description="Helical" evidence="2">
    <location>
        <begin position="107"/>
        <end position="130"/>
    </location>
</feature>
<evidence type="ECO:0000256" key="1">
    <source>
        <dbReference type="SAM" id="MobiDB-lite"/>
    </source>
</evidence>
<protein>
    <submittedName>
        <fullName evidence="4">Zinc ribbon domain-containing protein</fullName>
    </submittedName>
</protein>
<feature type="region of interest" description="Disordered" evidence="1">
    <location>
        <begin position="35"/>
        <end position="57"/>
    </location>
</feature>
<evidence type="ECO:0000256" key="2">
    <source>
        <dbReference type="SAM" id="Phobius"/>
    </source>
</evidence>
<keyword evidence="2" id="KW-0472">Membrane</keyword>
<comment type="caution">
    <text evidence="4">The sequence shown here is derived from an EMBL/GenBank/DDBJ whole genome shotgun (WGS) entry which is preliminary data.</text>
</comment>
<feature type="transmembrane region" description="Helical" evidence="2">
    <location>
        <begin position="188"/>
        <end position="209"/>
    </location>
</feature>
<keyword evidence="2" id="KW-0812">Transmembrane</keyword>
<evidence type="ECO:0000313" key="4">
    <source>
        <dbReference type="EMBL" id="HJB39898.1"/>
    </source>
</evidence>
<feature type="compositionally biased region" description="Polar residues" evidence="1">
    <location>
        <begin position="39"/>
        <end position="50"/>
    </location>
</feature>
<keyword evidence="2" id="KW-1133">Transmembrane helix</keyword>
<organism evidence="4 5">
    <name type="scientific">Candidatus Ruthenibacterium avium</name>
    <dbReference type="NCBI Taxonomy" id="2838751"/>
    <lineage>
        <taxon>Bacteria</taxon>
        <taxon>Bacillati</taxon>
        <taxon>Bacillota</taxon>
        <taxon>Clostridia</taxon>
        <taxon>Eubacteriales</taxon>
        <taxon>Oscillospiraceae</taxon>
        <taxon>Ruthenibacterium</taxon>
    </lineage>
</organism>
<name>A0A9D2M2V0_9FIRM</name>
<sequence length="511" mass="55317">MYCRKCGAKLDDDSAFCKVCGASCAEERELEIGEPALPQENSLPQPQKSAQPVGGDVPQQAGRNPYYEAEFQKIQVGQATKFNWAAFLLAPFHQLYHGSVKLFQKTFLPYLIAVFAVTIGGQIAALFTAASMSVTGLAVTGLLSLLSMGVSVWGLVLAILNGKNYNKKLYEQVQGNAEAIPARKKPALLLFVGYVGVILVVSLLISVIGGKMVANAWMSGLEESGDVYDVETLSESADDADTASSDWNIESSSVSQNAASSAVSNGGEQQTANSENLLDLSSLPELDSQEMTFFSQCFLADSQTGNGFDDFALLGDDSMTLGELFGTVFDSYTWDDSYMIEVGTEGTIYDAVCTLDGAQLRLRFYHLYGMMQPISEGTIYQADGTMYPLSQYQIAGLMARLCDRYHELTGTQPTSLVKEMQGTWVSSDGETELVIDGTTYGGSPYQIVHTNFISRSGDQSGEVPVTITRSDETIDERFLEFAGDSMTIYEGVQVGPGIEKGTALGFYSRVR</sequence>
<feature type="transmembrane region" description="Helical" evidence="2">
    <location>
        <begin position="136"/>
        <end position="160"/>
    </location>
</feature>
<reference evidence="4" key="1">
    <citation type="journal article" date="2021" name="PeerJ">
        <title>Extensive microbial diversity within the chicken gut microbiome revealed by metagenomics and culture.</title>
        <authorList>
            <person name="Gilroy R."/>
            <person name="Ravi A."/>
            <person name="Getino M."/>
            <person name="Pursley I."/>
            <person name="Horton D.L."/>
            <person name="Alikhan N.F."/>
            <person name="Baker D."/>
            <person name="Gharbi K."/>
            <person name="Hall N."/>
            <person name="Watson M."/>
            <person name="Adriaenssens E.M."/>
            <person name="Foster-Nyarko E."/>
            <person name="Jarju S."/>
            <person name="Secka A."/>
            <person name="Antonio M."/>
            <person name="Oren A."/>
            <person name="Chaudhuri R.R."/>
            <person name="La Ragione R."/>
            <person name="Hildebrand F."/>
            <person name="Pallen M.J."/>
        </authorList>
    </citation>
    <scope>NUCLEOTIDE SEQUENCE</scope>
    <source>
        <strain evidence="4">ChiBcec8-14828</strain>
    </source>
</reference>
<dbReference type="AlphaFoldDB" id="A0A9D2M2V0"/>
<proteinExistence type="predicted"/>
<evidence type="ECO:0000313" key="5">
    <source>
        <dbReference type="Proteomes" id="UP000824209"/>
    </source>
</evidence>
<reference evidence="4" key="2">
    <citation type="submission" date="2021-04" db="EMBL/GenBank/DDBJ databases">
        <authorList>
            <person name="Gilroy R."/>
        </authorList>
    </citation>
    <scope>NUCLEOTIDE SEQUENCE</scope>
    <source>
        <strain evidence="4">ChiBcec8-14828</strain>
    </source>
</reference>
<dbReference type="Pfam" id="PF13240">
    <property type="entry name" value="Zn_Ribbon_1"/>
    <property type="match status" value="1"/>
</dbReference>
<feature type="domain" description="Zinc-ribbon" evidence="3">
    <location>
        <begin position="2"/>
        <end position="23"/>
    </location>
</feature>
<evidence type="ECO:0000259" key="3">
    <source>
        <dbReference type="Pfam" id="PF13240"/>
    </source>
</evidence>
<dbReference type="Proteomes" id="UP000824209">
    <property type="component" value="Unassembled WGS sequence"/>
</dbReference>
<gene>
    <name evidence="4" type="ORF">H9943_05820</name>
</gene>